<protein>
    <recommendedName>
        <fullName evidence="2">ABM domain-containing protein</fullName>
    </recommendedName>
</protein>
<evidence type="ECO:0000313" key="3">
    <source>
        <dbReference type="EMBL" id="GGO90183.1"/>
    </source>
</evidence>
<feature type="transmembrane region" description="Helical" evidence="1">
    <location>
        <begin position="157"/>
        <end position="176"/>
    </location>
</feature>
<name>A0A918DZL0_9ACTN</name>
<dbReference type="PANTHER" id="PTHR40057">
    <property type="entry name" value="SLR1162 PROTEIN"/>
    <property type="match status" value="1"/>
</dbReference>
<evidence type="ECO:0000259" key="2">
    <source>
        <dbReference type="Pfam" id="PF03992"/>
    </source>
</evidence>
<dbReference type="InterPro" id="IPR011008">
    <property type="entry name" value="Dimeric_a/b-barrel"/>
</dbReference>
<gene>
    <name evidence="3" type="ORF">GCM10012280_35120</name>
</gene>
<feature type="transmembrane region" description="Helical" evidence="1">
    <location>
        <begin position="125"/>
        <end position="145"/>
    </location>
</feature>
<dbReference type="AlphaFoldDB" id="A0A918DZL0"/>
<dbReference type="SUPFAM" id="SSF54909">
    <property type="entry name" value="Dimeric alpha+beta barrel"/>
    <property type="match status" value="1"/>
</dbReference>
<dbReference type="InterPro" id="IPR038762">
    <property type="entry name" value="ABM_predict"/>
</dbReference>
<keyword evidence="1" id="KW-1133">Transmembrane helix</keyword>
<dbReference type="RefSeq" id="WP_189132630.1">
    <property type="nucleotide sequence ID" value="NZ_BMMS01000014.1"/>
</dbReference>
<comment type="caution">
    <text evidence="3">The sequence shown here is derived from an EMBL/GenBank/DDBJ whole genome shotgun (WGS) entry which is preliminary data.</text>
</comment>
<dbReference type="InterPro" id="IPR007138">
    <property type="entry name" value="ABM_dom"/>
</dbReference>
<reference evidence="3" key="2">
    <citation type="submission" date="2020-09" db="EMBL/GenBank/DDBJ databases">
        <authorList>
            <person name="Sun Q."/>
            <person name="Zhou Y."/>
        </authorList>
    </citation>
    <scope>NUCLEOTIDE SEQUENCE</scope>
    <source>
        <strain evidence="3">CGMCC 4.7201</strain>
    </source>
</reference>
<keyword evidence="1" id="KW-0472">Membrane</keyword>
<reference evidence="3" key="1">
    <citation type="journal article" date="2014" name="Int. J. Syst. Evol. Microbiol.">
        <title>Complete genome sequence of Corynebacterium casei LMG S-19264T (=DSM 44701T), isolated from a smear-ripened cheese.</title>
        <authorList>
            <consortium name="US DOE Joint Genome Institute (JGI-PGF)"/>
            <person name="Walter F."/>
            <person name="Albersmeier A."/>
            <person name="Kalinowski J."/>
            <person name="Ruckert C."/>
        </authorList>
    </citation>
    <scope>NUCLEOTIDE SEQUENCE</scope>
    <source>
        <strain evidence="3">CGMCC 4.7201</strain>
    </source>
</reference>
<evidence type="ECO:0000256" key="1">
    <source>
        <dbReference type="SAM" id="Phobius"/>
    </source>
</evidence>
<dbReference type="Pfam" id="PF03992">
    <property type="entry name" value="ABM"/>
    <property type="match status" value="1"/>
</dbReference>
<accession>A0A918DZL0</accession>
<organism evidence="3 4">
    <name type="scientific">Wenjunlia tyrosinilytica</name>
    <dbReference type="NCBI Taxonomy" id="1544741"/>
    <lineage>
        <taxon>Bacteria</taxon>
        <taxon>Bacillati</taxon>
        <taxon>Actinomycetota</taxon>
        <taxon>Actinomycetes</taxon>
        <taxon>Kitasatosporales</taxon>
        <taxon>Streptomycetaceae</taxon>
        <taxon>Wenjunlia</taxon>
    </lineage>
</organism>
<dbReference type="Gene3D" id="3.30.70.100">
    <property type="match status" value="1"/>
</dbReference>
<proteinExistence type="predicted"/>
<sequence length="186" mass="21473">MSSEESSPRCDEPVTAVFSWQVLPGKENDFRHWAHGITRRAVRYPGHQGVTWLRPESESRDHYAVLRFADPQRLSDWMASPERAEWQDRLEGIAVETSRYQDTTGMETWFHLPGSPAPSPPRWKMVVVTFCAVYPLSMLLGWLVTPEVAPWPLPARAAVFPAVVAPLLTYIVMPWLSRLLRRWLYE</sequence>
<evidence type="ECO:0000313" key="4">
    <source>
        <dbReference type="Proteomes" id="UP000641932"/>
    </source>
</evidence>
<keyword evidence="1" id="KW-0812">Transmembrane</keyword>
<dbReference type="PANTHER" id="PTHR40057:SF1">
    <property type="entry name" value="SLR1162 PROTEIN"/>
    <property type="match status" value="1"/>
</dbReference>
<feature type="domain" description="ABM" evidence="2">
    <location>
        <begin position="13"/>
        <end position="88"/>
    </location>
</feature>
<keyword evidence="4" id="KW-1185">Reference proteome</keyword>
<dbReference type="Proteomes" id="UP000641932">
    <property type="component" value="Unassembled WGS sequence"/>
</dbReference>
<dbReference type="EMBL" id="BMMS01000014">
    <property type="protein sequence ID" value="GGO90183.1"/>
    <property type="molecule type" value="Genomic_DNA"/>
</dbReference>